<dbReference type="PANTHER" id="PTHR12277">
    <property type="entry name" value="ALPHA/BETA HYDROLASE DOMAIN-CONTAINING PROTEIN"/>
    <property type="match status" value="1"/>
</dbReference>
<dbReference type="EMBL" id="CP113797">
    <property type="protein sequence ID" value="WAL59553.1"/>
    <property type="molecule type" value="Genomic_DNA"/>
</dbReference>
<dbReference type="Gene3D" id="3.40.50.1820">
    <property type="entry name" value="alpha/beta hydrolase"/>
    <property type="match status" value="1"/>
</dbReference>
<feature type="domain" description="Serine aminopeptidase S33" evidence="3">
    <location>
        <begin position="103"/>
        <end position="228"/>
    </location>
</feature>
<sequence>MLRSSITGMSLILKLSLLFGGLLSTVYLAICGVLYLRQTRMIFFPSPYVEVTPAGLGLDYEELWLPVAADTVNLTSSSSPSSSPSPSLQHLHGWWIPAIAPETGVLLYLHGNGFNIGANLSHAARFHQLGFSVLLMDYRGYGRSEGEFPHEAQVYEDAETMWHYLVETRQISPDRIIVYGHSLGGAIAIDLAARHPQLAGLIVDGSFTSMRHMVALSPMLRFFPIDWLLTQQFNSLEKIRMLQIPILFIHGTADAKVPASMSQTLHEAAPQSQLYLVPDAGHNDVAERAGTTYLETVQQFAQQAIRSDTGIGHRTGR</sequence>
<keyword evidence="4" id="KW-0378">Hydrolase</keyword>
<dbReference type="InterPro" id="IPR029058">
    <property type="entry name" value="AB_hydrolase_fold"/>
</dbReference>
<dbReference type="InterPro" id="IPR022742">
    <property type="entry name" value="Hydrolase_4"/>
</dbReference>
<feature type="domain" description="Peptidase S33 tripeptidyl aminopeptidase-like C-terminal" evidence="2">
    <location>
        <begin position="242"/>
        <end position="300"/>
    </location>
</feature>
<keyword evidence="1" id="KW-1133">Transmembrane helix</keyword>
<evidence type="ECO:0000259" key="2">
    <source>
        <dbReference type="Pfam" id="PF08386"/>
    </source>
</evidence>
<dbReference type="AlphaFoldDB" id="A0A9E9C7S9"/>
<reference evidence="4" key="1">
    <citation type="submission" date="2022-12" db="EMBL/GenBank/DDBJ databases">
        <title>Polyphasic identification of a Novel Hot-Spring Cyanobacterium Ocullathermofonsia sinensis gen nov. sp. nov. and Genomic Insights on its Adaptations to the Thermal Habitat.</title>
        <authorList>
            <person name="Daroch M."/>
            <person name="Tang J."/>
            <person name="Jiang Y."/>
        </authorList>
    </citation>
    <scope>NUCLEOTIDE SEQUENCE</scope>
    <source>
        <strain evidence="4">PKUAC-SCTA174</strain>
    </source>
</reference>
<name>A0A9E9C7S9_9CYAN</name>
<keyword evidence="5" id="KW-1185">Reference proteome</keyword>
<dbReference type="SUPFAM" id="SSF53474">
    <property type="entry name" value="alpha/beta-Hydrolases"/>
    <property type="match status" value="1"/>
</dbReference>
<dbReference type="KEGG" id="tsin:OXH18_20640"/>
<evidence type="ECO:0000259" key="3">
    <source>
        <dbReference type="Pfam" id="PF12146"/>
    </source>
</evidence>
<evidence type="ECO:0000256" key="1">
    <source>
        <dbReference type="SAM" id="Phobius"/>
    </source>
</evidence>
<feature type="transmembrane region" description="Helical" evidence="1">
    <location>
        <begin position="12"/>
        <end position="36"/>
    </location>
</feature>
<accession>A0A9E9C7S9</accession>
<evidence type="ECO:0000313" key="4">
    <source>
        <dbReference type="EMBL" id="WAL59553.1"/>
    </source>
</evidence>
<dbReference type="Pfam" id="PF12146">
    <property type="entry name" value="Hydrolase_4"/>
    <property type="match status" value="1"/>
</dbReference>
<dbReference type="Proteomes" id="UP001163152">
    <property type="component" value="Chromosome"/>
</dbReference>
<dbReference type="InterPro" id="IPR013595">
    <property type="entry name" value="Pept_S33_TAP-like_C"/>
</dbReference>
<organism evidence="4 5">
    <name type="scientific">Thermocoleostomius sinensis A174</name>
    <dbReference type="NCBI Taxonomy" id="2016057"/>
    <lineage>
        <taxon>Bacteria</taxon>
        <taxon>Bacillati</taxon>
        <taxon>Cyanobacteriota</taxon>
        <taxon>Cyanophyceae</taxon>
        <taxon>Oculatellales</taxon>
        <taxon>Oculatellaceae</taxon>
        <taxon>Thermocoleostomius</taxon>
    </lineage>
</organism>
<dbReference type="GO" id="GO:0016787">
    <property type="term" value="F:hydrolase activity"/>
    <property type="evidence" value="ECO:0007669"/>
    <property type="project" value="UniProtKB-KW"/>
</dbReference>
<gene>
    <name evidence="4" type="ORF">OXH18_20640</name>
</gene>
<proteinExistence type="predicted"/>
<dbReference type="InterPro" id="IPR000073">
    <property type="entry name" value="AB_hydrolase_1"/>
</dbReference>
<dbReference type="PANTHER" id="PTHR12277:SF81">
    <property type="entry name" value="PROTEIN ABHD13"/>
    <property type="match status" value="1"/>
</dbReference>
<dbReference type="Pfam" id="PF08386">
    <property type="entry name" value="Abhydrolase_4"/>
    <property type="match status" value="1"/>
</dbReference>
<protein>
    <submittedName>
        <fullName evidence="4">Alpha/beta fold hydrolase</fullName>
    </submittedName>
</protein>
<evidence type="ECO:0000313" key="5">
    <source>
        <dbReference type="Proteomes" id="UP001163152"/>
    </source>
</evidence>
<keyword evidence="1" id="KW-0812">Transmembrane</keyword>
<dbReference type="RefSeq" id="WP_268609347.1">
    <property type="nucleotide sequence ID" value="NZ_CP113797.1"/>
</dbReference>
<dbReference type="PRINTS" id="PR00111">
    <property type="entry name" value="ABHYDROLASE"/>
</dbReference>
<keyword evidence="1" id="KW-0472">Membrane</keyword>